<dbReference type="OrthoDB" id="5840205at2759"/>
<dbReference type="STRING" id="34508.A0A4V6A6C5"/>
<reference evidence="3 4" key="2">
    <citation type="journal article" date="2019" name="G3 (Bethesda)">
        <title>Hybrid Assembly of the Genome of the Entomopathogenic Nematode Steinernema carpocapsae Identifies the X-Chromosome.</title>
        <authorList>
            <person name="Serra L."/>
            <person name="Macchietto M."/>
            <person name="Macias-Munoz A."/>
            <person name="McGill C.J."/>
            <person name="Rodriguez I.M."/>
            <person name="Rodriguez B."/>
            <person name="Murad R."/>
            <person name="Mortazavi A."/>
        </authorList>
    </citation>
    <scope>NUCLEOTIDE SEQUENCE [LARGE SCALE GENOMIC DNA]</scope>
    <source>
        <strain evidence="3 4">ALL</strain>
    </source>
</reference>
<organism evidence="3 4">
    <name type="scientific">Steinernema carpocapsae</name>
    <name type="common">Entomopathogenic nematode</name>
    <dbReference type="NCBI Taxonomy" id="34508"/>
    <lineage>
        <taxon>Eukaryota</taxon>
        <taxon>Metazoa</taxon>
        <taxon>Ecdysozoa</taxon>
        <taxon>Nematoda</taxon>
        <taxon>Chromadorea</taxon>
        <taxon>Rhabditida</taxon>
        <taxon>Tylenchina</taxon>
        <taxon>Panagrolaimomorpha</taxon>
        <taxon>Strongyloidoidea</taxon>
        <taxon>Steinernematidae</taxon>
        <taxon>Steinernema</taxon>
    </lineage>
</organism>
<name>A0A4V6A6C5_STECR</name>
<dbReference type="Proteomes" id="UP000298663">
    <property type="component" value="Unassembled WGS sequence"/>
</dbReference>
<gene>
    <name evidence="3" type="ORF">L596_008215</name>
</gene>
<evidence type="ECO:0000313" key="3">
    <source>
        <dbReference type="EMBL" id="TKR93835.1"/>
    </source>
</evidence>
<accession>A0A4V6A6C5</accession>
<dbReference type="AlphaFoldDB" id="A0A4V6A6C5"/>
<comment type="caution">
    <text evidence="3">The sequence shown here is derived from an EMBL/GenBank/DDBJ whole genome shotgun (WGS) entry which is preliminary data.</text>
</comment>
<reference evidence="3 4" key="1">
    <citation type="journal article" date="2015" name="Genome Biol.">
        <title>Comparative genomics of Steinernema reveals deeply conserved gene regulatory networks.</title>
        <authorList>
            <person name="Dillman A.R."/>
            <person name="Macchietto M."/>
            <person name="Porter C.F."/>
            <person name="Rogers A."/>
            <person name="Williams B."/>
            <person name="Antoshechkin I."/>
            <person name="Lee M.M."/>
            <person name="Goodwin Z."/>
            <person name="Lu X."/>
            <person name="Lewis E.E."/>
            <person name="Goodrich-Blair H."/>
            <person name="Stock S.P."/>
            <person name="Adams B.J."/>
            <person name="Sternberg P.W."/>
            <person name="Mortazavi A."/>
        </authorList>
    </citation>
    <scope>NUCLEOTIDE SEQUENCE [LARGE SCALE GENOMIC DNA]</scope>
    <source>
        <strain evidence="3 4">ALL</strain>
    </source>
</reference>
<evidence type="ECO:0000313" key="4">
    <source>
        <dbReference type="Proteomes" id="UP000298663"/>
    </source>
</evidence>
<dbReference type="SUPFAM" id="SSF82171">
    <property type="entry name" value="DPP6 N-terminal domain-like"/>
    <property type="match status" value="1"/>
</dbReference>
<dbReference type="GO" id="GO:0008239">
    <property type="term" value="F:dipeptidyl-peptidase activity"/>
    <property type="evidence" value="ECO:0007669"/>
    <property type="project" value="TreeGrafter"/>
</dbReference>
<proteinExistence type="predicted"/>
<evidence type="ECO:0000256" key="1">
    <source>
        <dbReference type="SAM" id="MobiDB-lite"/>
    </source>
</evidence>
<dbReference type="Gene3D" id="2.140.10.30">
    <property type="entry name" value="Dipeptidylpeptidase IV, N-terminal domain"/>
    <property type="match status" value="1"/>
</dbReference>
<keyword evidence="4" id="KW-1185">Reference proteome</keyword>
<sequence length="638" mass="71872">MPPTEKSSPVVRRPILLWPELLEHARCWRSESRKFAHNPISDVEFVFDQDDQPKIFALGAFDQGSVQQTILSTTLSDTMAHIEVKRDFAPISSDASEDDENEEECEEMPPLPDYSIIPENSPQTMLEPIFQPLTTLRNPADVPKEIAMMCERMRTNVMNGVTDFSYSANGKCILYDSSLNLNLLKLTENETQPIGKWCDGVPLNAQLSPVDPSLTAFVANSELHVDRNGRKYHSTVAPSHTVINGASSFIAQEELDRFEGFWWSPTKPELIYESVDEGKVSELTFECPGKPLTGLMRYPLAGTRNAISRLRLLNCADETPVDSPLAFELTDIYPGYEYLARVGWIPSGSGIYAQLMNRLQTQSVLVFFPRTVFTKPSSISNVEEIKKEVHILYSESCPNDAWINVNNLLSPLPQVYGGETTKRFIYGSEKTGNNHLYFHIYSKDSAGCPVADIYPITHGEWNVVRDSPVSIDHNRQLVYFLANLHDPTTTNLCVASYAKNASEEPRSLTPRHLTYRNDRSKSKLCLHMDYGFVCWLSSISQPPECYVYRFKYFECGDKTPVAVLHSRLVLPKPSNILNAYSDFRLTMDTSVFDSIPEHSKPLIHSYVSKNSDIPRSTTFTEVLGCSWSRTVGPLGSNS</sequence>
<dbReference type="PANTHER" id="PTHR11731">
    <property type="entry name" value="PROTEASE FAMILY S9B,C DIPEPTIDYL-PEPTIDASE IV-RELATED"/>
    <property type="match status" value="1"/>
</dbReference>
<dbReference type="GO" id="GO:0006508">
    <property type="term" value="P:proteolysis"/>
    <property type="evidence" value="ECO:0007669"/>
    <property type="project" value="InterPro"/>
</dbReference>
<feature type="compositionally biased region" description="Acidic residues" evidence="1">
    <location>
        <begin position="95"/>
        <end position="107"/>
    </location>
</feature>
<dbReference type="Pfam" id="PF00930">
    <property type="entry name" value="DPPIV_N"/>
    <property type="match status" value="1"/>
</dbReference>
<feature type="region of interest" description="Disordered" evidence="1">
    <location>
        <begin position="88"/>
        <end position="115"/>
    </location>
</feature>
<dbReference type="InterPro" id="IPR002469">
    <property type="entry name" value="Peptidase_S9B_N"/>
</dbReference>
<evidence type="ECO:0000259" key="2">
    <source>
        <dbReference type="Pfam" id="PF00930"/>
    </source>
</evidence>
<feature type="domain" description="Dipeptidylpeptidase IV N-terminal" evidence="2">
    <location>
        <begin position="179"/>
        <end position="511"/>
    </location>
</feature>
<dbReference type="EMBL" id="AZBU02000002">
    <property type="protein sequence ID" value="TKR93835.1"/>
    <property type="molecule type" value="Genomic_DNA"/>
</dbReference>
<protein>
    <recommendedName>
        <fullName evidence="2">Dipeptidylpeptidase IV N-terminal domain-containing protein</fullName>
    </recommendedName>
</protein>
<dbReference type="PANTHER" id="PTHR11731:SF193">
    <property type="entry name" value="DIPEPTIDYL PEPTIDASE 9"/>
    <property type="match status" value="1"/>
</dbReference>
<dbReference type="InterPro" id="IPR050278">
    <property type="entry name" value="Serine_Prot_S9B/DPPIV"/>
</dbReference>